<dbReference type="Proteomes" id="UP001589683">
    <property type="component" value="Unassembled WGS sequence"/>
</dbReference>
<proteinExistence type="predicted"/>
<organism evidence="2 3">
    <name type="scientific">Pseudohalocynthiibacter aestuariivivens</name>
    <dbReference type="NCBI Taxonomy" id="1591409"/>
    <lineage>
        <taxon>Bacteria</taxon>
        <taxon>Pseudomonadati</taxon>
        <taxon>Pseudomonadota</taxon>
        <taxon>Alphaproteobacteria</taxon>
        <taxon>Rhodobacterales</taxon>
        <taxon>Paracoccaceae</taxon>
        <taxon>Pseudohalocynthiibacter</taxon>
    </lineage>
</organism>
<feature type="chain" id="PRO_5047026990" evidence="1">
    <location>
        <begin position="36"/>
        <end position="593"/>
    </location>
</feature>
<dbReference type="EMBL" id="JBHMEA010000038">
    <property type="protein sequence ID" value="MFB9232193.1"/>
    <property type="molecule type" value="Genomic_DNA"/>
</dbReference>
<feature type="signal peptide" evidence="1">
    <location>
        <begin position="1"/>
        <end position="35"/>
    </location>
</feature>
<reference evidence="2 3" key="1">
    <citation type="submission" date="2024-09" db="EMBL/GenBank/DDBJ databases">
        <authorList>
            <person name="Sun Q."/>
            <person name="Mori K."/>
        </authorList>
    </citation>
    <scope>NUCLEOTIDE SEQUENCE [LARGE SCALE GENOMIC DNA]</scope>
    <source>
        <strain evidence="2 3">CECT 8726</strain>
    </source>
</reference>
<evidence type="ECO:0000313" key="2">
    <source>
        <dbReference type="EMBL" id="MFB9232193.1"/>
    </source>
</evidence>
<keyword evidence="3" id="KW-1185">Reference proteome</keyword>
<gene>
    <name evidence="2" type="ORF">ACFFUT_10405</name>
</gene>
<name>A0ABV5JHF5_9RHOB</name>
<accession>A0ABV5JHF5</accession>
<evidence type="ECO:0000313" key="3">
    <source>
        <dbReference type="Proteomes" id="UP001589683"/>
    </source>
</evidence>
<comment type="caution">
    <text evidence="2">The sequence shown here is derived from an EMBL/GenBank/DDBJ whole genome shotgun (WGS) entry which is preliminary data.</text>
</comment>
<evidence type="ECO:0000256" key="1">
    <source>
        <dbReference type="SAM" id="SignalP"/>
    </source>
</evidence>
<sequence>MYFDTRMMTNTLLKRVFQTVSLTIFLGLFCHAAWAQSDEVLEQQRVQYDEVRAKTILELQPFRHETAVVLTDADTELRWVSMNPAINGWFLLQIGTFDSRTAPTSYHIENPNPTGQTVRLETGPNPTLILNDETGTEFCAPWADGQSALNEARETGLPFAPLCGGRLYLRNQVSGSRTSLERTAEFLRDHFWGGETIVRFVRDSFFRDSQFETSEELEATGFGRLAVGPGAAAIDAPLEERPVIATQTELGLSGTDGHRMTLGLWYPVIGLPGVFASAMQPKAISEAVTQGPGVTSALDWVEARAITYLVAFDLGRFDLNFALGTDHPGLGWSPRPPSRIRPRGVPGPDGINSPRPLVTLGMVNPALADRTVAVFTGGFKRAHGAFKWGDYISINFGTHYGFIENGTILSKLQPSLSTLYVLADGTIGMKTWTEDDNVLLPQIRFARQNGVPLLETDPETGLGVPGALVTRWGPGNWSGSADAKLRTLRAGACLRESEGERYLIYGYFSTATPSAMARTFQAYGCKYAMLLDMNALEHTYLALYVRHEGDLLVEHLVPGMRLIDKKARDGSLIPRFLGFVDNRDLFYLTLREE</sequence>
<dbReference type="RefSeq" id="WP_213889870.1">
    <property type="nucleotide sequence ID" value="NZ_JAGFNU010000008.1"/>
</dbReference>
<protein>
    <submittedName>
        <fullName evidence="2">Uncharacterized protein</fullName>
    </submittedName>
</protein>
<keyword evidence="1" id="KW-0732">Signal</keyword>